<dbReference type="STRING" id="1043003.A0A074W3T8"/>
<keyword evidence="8 15" id="KW-0378">Hydrolase</keyword>
<evidence type="ECO:0000256" key="9">
    <source>
        <dbReference type="ARBA" id="ARBA00022824"/>
    </source>
</evidence>
<dbReference type="EMBL" id="KL584825">
    <property type="protein sequence ID" value="KEQ66179.1"/>
    <property type="molecule type" value="Genomic_DNA"/>
</dbReference>
<gene>
    <name evidence="17" type="ORF">M437DRAFT_38712</name>
</gene>
<evidence type="ECO:0000256" key="1">
    <source>
        <dbReference type="ARBA" id="ARBA00000677"/>
    </source>
</evidence>
<dbReference type="Proteomes" id="UP000030672">
    <property type="component" value="Unassembled WGS sequence"/>
</dbReference>
<organism evidence="17 18">
    <name type="scientific">Aureobasidium melanogenum (strain CBS 110374)</name>
    <name type="common">Aureobasidium pullulans var. melanogenum</name>
    <dbReference type="NCBI Taxonomy" id="1043003"/>
    <lineage>
        <taxon>Eukaryota</taxon>
        <taxon>Fungi</taxon>
        <taxon>Dikarya</taxon>
        <taxon>Ascomycota</taxon>
        <taxon>Pezizomycotina</taxon>
        <taxon>Dothideomycetes</taxon>
        <taxon>Dothideomycetidae</taxon>
        <taxon>Dothideales</taxon>
        <taxon>Saccotheciaceae</taxon>
        <taxon>Aureobasidium</taxon>
    </lineage>
</organism>
<dbReference type="InterPro" id="IPR036286">
    <property type="entry name" value="LexA/Signal_pep-like_sf"/>
</dbReference>
<evidence type="ECO:0000256" key="13">
    <source>
        <dbReference type="ARBA" id="ARBA00045533"/>
    </source>
</evidence>
<dbReference type="GO" id="GO:0006465">
    <property type="term" value="P:signal peptide processing"/>
    <property type="evidence" value="ECO:0007669"/>
    <property type="project" value="UniProtKB-UniRule"/>
</dbReference>
<dbReference type="EC" id="3.4.21.89" evidence="4 15"/>
<feature type="chain" id="PRO_5001702524" description="Signal peptidase complex catalytic subunit SEC11" evidence="16">
    <location>
        <begin position="25"/>
        <end position="165"/>
    </location>
</feature>
<dbReference type="NCBIfam" id="TIGR02228">
    <property type="entry name" value="sigpep_I_arch"/>
    <property type="match status" value="1"/>
</dbReference>
<keyword evidence="16" id="KW-0732">Signal</keyword>
<comment type="subcellular location">
    <subcellularLocation>
        <location evidence="2">Endoplasmic reticulum membrane</location>
        <topology evidence="2">Single-pass type II membrane protein</topology>
    </subcellularLocation>
</comment>
<dbReference type="GeneID" id="63913261"/>
<dbReference type="GO" id="GO:0005787">
    <property type="term" value="C:signal peptidase complex"/>
    <property type="evidence" value="ECO:0007669"/>
    <property type="project" value="TreeGrafter"/>
</dbReference>
<comment type="function">
    <text evidence="13">Catalytic component of the signal peptidase complex (SPC) which catalyzes the cleavage of N-terminal signal sequences from nascent proteins as they are translocated into the lumen of the endoplasmic reticulum. Specifically cleaves N-terminal signal peptides that contain a hydrophobic alpha-helix (h-region) shorter than 18-20 amino acids.</text>
</comment>
<dbReference type="PROSITE" id="PS00501">
    <property type="entry name" value="SPASE_I_1"/>
    <property type="match status" value="1"/>
</dbReference>
<dbReference type="PANTHER" id="PTHR10806:SF6">
    <property type="entry name" value="SIGNAL PEPTIDASE COMPLEX CATALYTIC SUBUNIT SEC11"/>
    <property type="match status" value="1"/>
</dbReference>
<evidence type="ECO:0000256" key="3">
    <source>
        <dbReference type="ARBA" id="ARBA00011035"/>
    </source>
</evidence>
<feature type="signal peptide" evidence="16">
    <location>
        <begin position="1"/>
        <end position="24"/>
    </location>
</feature>
<dbReference type="GO" id="GO:0004252">
    <property type="term" value="F:serine-type endopeptidase activity"/>
    <property type="evidence" value="ECO:0007669"/>
    <property type="project" value="InterPro"/>
</dbReference>
<evidence type="ECO:0000256" key="8">
    <source>
        <dbReference type="ARBA" id="ARBA00022801"/>
    </source>
</evidence>
<keyword evidence="6 15" id="KW-0645">Protease</keyword>
<evidence type="ECO:0000256" key="10">
    <source>
        <dbReference type="ARBA" id="ARBA00022968"/>
    </source>
</evidence>
<comment type="subunit">
    <text evidence="14">Component of the signal peptidase complex (SPC) composed of a catalytic subunit SEC11 and three accessory subunits SPC1, SPC2 and SPC3. The complex induces a local thinning of the ER membrane which is used to measure the length of the signal peptide (SP) h-region of protein substrates. This ensures the selectivity of the complex towards h-regions shorter than 18-20 amino acids. SPC associates with the translocon complex.</text>
</comment>
<evidence type="ECO:0000256" key="15">
    <source>
        <dbReference type="RuleBase" id="RU362047"/>
    </source>
</evidence>
<comment type="catalytic activity">
    <reaction evidence="1 15">
        <text>Cleavage of hydrophobic, N-terminal signal or leader sequences from secreted and periplasmic proteins.</text>
        <dbReference type="EC" id="3.4.21.89"/>
    </reaction>
</comment>
<evidence type="ECO:0000256" key="16">
    <source>
        <dbReference type="SAM" id="SignalP"/>
    </source>
</evidence>
<dbReference type="RefSeq" id="XP_040883202.1">
    <property type="nucleotide sequence ID" value="XM_041019888.1"/>
</dbReference>
<evidence type="ECO:0000256" key="5">
    <source>
        <dbReference type="ARBA" id="ARBA00019685"/>
    </source>
</evidence>
<evidence type="ECO:0000256" key="12">
    <source>
        <dbReference type="ARBA" id="ARBA00023136"/>
    </source>
</evidence>
<dbReference type="InterPro" id="IPR019756">
    <property type="entry name" value="Pept_S26A_signal_pept_1_Ser-AS"/>
</dbReference>
<name>A0A074W3T8_AURM1</name>
<keyword evidence="10" id="KW-0735">Signal-anchor</keyword>
<keyword evidence="11" id="KW-1133">Transmembrane helix</keyword>
<dbReference type="CDD" id="cd06530">
    <property type="entry name" value="S26_SPase_I"/>
    <property type="match status" value="1"/>
</dbReference>
<reference evidence="17 18" key="1">
    <citation type="journal article" date="2014" name="BMC Genomics">
        <title>Genome sequencing of four Aureobasidium pullulans varieties: biotechnological potential, stress tolerance, and description of new species.</title>
        <authorList>
            <person name="Gostin Ar C."/>
            <person name="Ohm R.A."/>
            <person name="Kogej T."/>
            <person name="Sonjak S."/>
            <person name="Turk M."/>
            <person name="Zajc J."/>
            <person name="Zalar P."/>
            <person name="Grube M."/>
            <person name="Sun H."/>
            <person name="Han J."/>
            <person name="Sharma A."/>
            <person name="Chiniquy J."/>
            <person name="Ngan C.Y."/>
            <person name="Lipzen A."/>
            <person name="Barry K."/>
            <person name="Grigoriev I.V."/>
            <person name="Gunde-Cimerman N."/>
        </authorList>
    </citation>
    <scope>NUCLEOTIDE SEQUENCE [LARGE SCALE GENOMIC DNA]</scope>
    <source>
        <strain evidence="17 18">CBS 110374</strain>
    </source>
</reference>
<evidence type="ECO:0000256" key="4">
    <source>
        <dbReference type="ARBA" id="ARBA00013208"/>
    </source>
</evidence>
<evidence type="ECO:0000256" key="2">
    <source>
        <dbReference type="ARBA" id="ARBA00004648"/>
    </source>
</evidence>
<dbReference type="GO" id="GO:0009003">
    <property type="term" value="F:signal peptidase activity"/>
    <property type="evidence" value="ECO:0007669"/>
    <property type="project" value="UniProtKB-EC"/>
</dbReference>
<dbReference type="InterPro" id="IPR001733">
    <property type="entry name" value="Peptidase_S26B"/>
</dbReference>
<dbReference type="PANTHER" id="PTHR10806">
    <property type="entry name" value="SIGNAL PEPTIDASE COMPLEX CATALYTIC SUBUNIT SEC11"/>
    <property type="match status" value="1"/>
</dbReference>
<evidence type="ECO:0000313" key="17">
    <source>
        <dbReference type="EMBL" id="KEQ66179.1"/>
    </source>
</evidence>
<dbReference type="SUPFAM" id="SSF51306">
    <property type="entry name" value="LexA/Signal peptidase"/>
    <property type="match status" value="1"/>
</dbReference>
<proteinExistence type="inferred from homology"/>
<evidence type="ECO:0000313" key="18">
    <source>
        <dbReference type="Proteomes" id="UP000030672"/>
    </source>
</evidence>
<evidence type="ECO:0000256" key="7">
    <source>
        <dbReference type="ARBA" id="ARBA00022692"/>
    </source>
</evidence>
<keyword evidence="12" id="KW-0472">Membrane</keyword>
<evidence type="ECO:0000256" key="6">
    <source>
        <dbReference type="ARBA" id="ARBA00022670"/>
    </source>
</evidence>
<keyword evidence="18" id="KW-1185">Reference proteome</keyword>
<comment type="similarity">
    <text evidence="3 15">Belongs to the peptidase S26B family.</text>
</comment>
<protein>
    <recommendedName>
        <fullName evidence="5 15">Signal peptidase complex catalytic subunit SEC11</fullName>
        <ecNumber evidence="4 15">3.4.21.89</ecNumber>
    </recommendedName>
</protein>
<dbReference type="InterPro" id="IPR019533">
    <property type="entry name" value="Peptidase_S26"/>
</dbReference>
<sequence>MRRCLNVFLLVIMALSSTFMLWQALCLTTNSPCPIIVVISESMAPAFHRGDILLLYNRQEVIQVGDIPVVWFTGHPFPMVHRAIQVHWQMIEHKPTQLFLTKGDNNEADDVALYPRGRFTVARNEVIGLVRGYVPLLGWIAIMPKDFYRSSSKYISEKVRRLRVI</sequence>
<evidence type="ECO:0000256" key="11">
    <source>
        <dbReference type="ARBA" id="ARBA00022989"/>
    </source>
</evidence>
<evidence type="ECO:0000256" key="14">
    <source>
        <dbReference type="ARBA" id="ARBA00047037"/>
    </source>
</evidence>
<dbReference type="AlphaFoldDB" id="A0A074W3T8"/>
<accession>A0A074W3T8</accession>
<dbReference type="PRINTS" id="PR00728">
    <property type="entry name" value="SIGNALPTASE"/>
</dbReference>
<dbReference type="HOGENOM" id="CLU_089996_0_1_1"/>
<keyword evidence="9 15" id="KW-0256">Endoplasmic reticulum</keyword>
<keyword evidence="7" id="KW-0812">Transmembrane</keyword>